<evidence type="ECO:0000313" key="2">
    <source>
        <dbReference type="Proteomes" id="UP000589373"/>
    </source>
</evidence>
<reference evidence="1 2" key="1">
    <citation type="journal article" date="2020" name="Biotechnol. Biofuels">
        <title>New insights from the biogas microbiome by comprehensive genome-resolved metagenomics of nearly 1600 species originating from multiple anaerobic digesters.</title>
        <authorList>
            <person name="Campanaro S."/>
            <person name="Treu L."/>
            <person name="Rodriguez-R L.M."/>
            <person name="Kovalovszki A."/>
            <person name="Ziels R.M."/>
            <person name="Maus I."/>
            <person name="Zhu X."/>
            <person name="Kougias P.G."/>
            <person name="Basile A."/>
            <person name="Luo G."/>
            <person name="Schluter A."/>
            <person name="Konstantinidis K.T."/>
            <person name="Angelidaki I."/>
        </authorList>
    </citation>
    <scope>NUCLEOTIDE SEQUENCE [LARGE SCALE GENOMIC DNA]</scope>
    <source>
        <strain evidence="1">AS07pgkLD_105</strain>
    </source>
</reference>
<dbReference type="Proteomes" id="UP000589373">
    <property type="component" value="Unassembled WGS sequence"/>
</dbReference>
<dbReference type="EMBL" id="JAAZCD010000112">
    <property type="protein sequence ID" value="NLD31544.1"/>
    <property type="molecule type" value="Genomic_DNA"/>
</dbReference>
<protein>
    <recommendedName>
        <fullName evidence="3">DUF262 domain-containing protein</fullName>
    </recommendedName>
</protein>
<sequence>MKLIKECALIELSKTKKGMSQLRKISEIHDNRINADSIMIELTYKEYLQFANNMLANNSLQRSRVKNAKTVYKLLKDDIKRGCLFPPIVLAYINQNHNQTDIINLLSEINPGEEKENSLMILDGLQRTYTLIEAIDEMKQEDNSDKLEQMLNSQMRIEVYSGISKFGILYRMLTLNTGQTPMSLRHQIEILYSDYYDAHRDKEISLFLDKDDQKPITIGEYKFNEVVDGFTSFINGDPYPITKESLTDIIDGIKAYSSFSSDKDLFEEFVKTIHDTITQFQILSNLERNEKLTKDHPEVGEDFLDNPFGKDVYSIFAKSQSLTGFGAALSSLMNKKNLSSMSEYVEKLRILNSEGSSEWMINLLKDLDWIRLKAKKIGNGQRLYFWYFYRNIFLSSNNETLVEIVQNTRRVIETQIG</sequence>
<accession>A0A847D578</accession>
<name>A0A847D578_9LACT</name>
<gene>
    <name evidence="1" type="ORF">GX662_04710</name>
</gene>
<organism evidence="1 2">
    <name type="scientific">Trichococcus flocculiformis</name>
    <dbReference type="NCBI Taxonomy" id="82803"/>
    <lineage>
        <taxon>Bacteria</taxon>
        <taxon>Bacillati</taxon>
        <taxon>Bacillota</taxon>
        <taxon>Bacilli</taxon>
        <taxon>Lactobacillales</taxon>
        <taxon>Carnobacteriaceae</taxon>
        <taxon>Trichococcus</taxon>
    </lineage>
</organism>
<dbReference type="AlphaFoldDB" id="A0A847D578"/>
<dbReference type="RefSeq" id="WP_276645183.1">
    <property type="nucleotide sequence ID" value="NZ_JAAZCD010000112.1"/>
</dbReference>
<proteinExistence type="predicted"/>
<evidence type="ECO:0000313" key="1">
    <source>
        <dbReference type="EMBL" id="NLD31544.1"/>
    </source>
</evidence>
<evidence type="ECO:0008006" key="3">
    <source>
        <dbReference type="Google" id="ProtNLM"/>
    </source>
</evidence>
<comment type="caution">
    <text evidence="1">The sequence shown here is derived from an EMBL/GenBank/DDBJ whole genome shotgun (WGS) entry which is preliminary data.</text>
</comment>